<evidence type="ECO:0000313" key="2">
    <source>
        <dbReference type="Proteomes" id="UP000196531"/>
    </source>
</evidence>
<organism evidence="1 2">
    <name type="scientific">Halobacteriovorax marinus</name>
    <dbReference type="NCBI Taxonomy" id="97084"/>
    <lineage>
        <taxon>Bacteria</taxon>
        <taxon>Pseudomonadati</taxon>
        <taxon>Bdellovibrionota</taxon>
        <taxon>Bacteriovoracia</taxon>
        <taxon>Bacteriovoracales</taxon>
        <taxon>Halobacteriovoraceae</taxon>
        <taxon>Halobacteriovorax</taxon>
    </lineage>
</organism>
<comment type="caution">
    <text evidence="1">The sequence shown here is derived from an EMBL/GenBank/DDBJ whole genome shotgun (WGS) entry which is preliminary data.</text>
</comment>
<dbReference type="Proteomes" id="UP000196531">
    <property type="component" value="Unassembled WGS sequence"/>
</dbReference>
<name>A0A1Y5FAH4_9BACT</name>
<evidence type="ECO:0000313" key="1">
    <source>
        <dbReference type="EMBL" id="OUR95753.1"/>
    </source>
</evidence>
<proteinExistence type="predicted"/>
<accession>A0A1Y5FAH4</accession>
<dbReference type="EMBL" id="MAAO01000007">
    <property type="protein sequence ID" value="OUR95753.1"/>
    <property type="molecule type" value="Genomic_DNA"/>
</dbReference>
<reference evidence="2" key="1">
    <citation type="journal article" date="2017" name="Proc. Natl. Acad. Sci. U.S.A.">
        <title>Simulation of Deepwater Horizon oil plume reveals substrate specialization within a complex community of hydrocarbon-degraders.</title>
        <authorList>
            <person name="Hu P."/>
            <person name="Dubinsky E.A."/>
            <person name="Probst A.J."/>
            <person name="Wang J."/>
            <person name="Sieber C.M.K."/>
            <person name="Tom L.M."/>
            <person name="Gardinali P."/>
            <person name="Banfield J.F."/>
            <person name="Atlas R.M."/>
            <person name="Andersen G.L."/>
        </authorList>
    </citation>
    <scope>NUCLEOTIDE SEQUENCE [LARGE SCALE GENOMIC DNA]</scope>
</reference>
<sequence>MVNLINKLEIEVVMSTKDAMSLVGSRSKLYRMVDTGEIRKVEPSGLGFFTLDKYSDEECHFIILSKYYPKCVVSGMTALRLYELGDDYFDLIDVDILNTTNLTTSIFNVNRVSKSQYTEIVEREFPDFGINRKIQIYSPERVLFEAYKYYGEGSDSFIRALKRYRSKYLDIKRPSTQYDQIMSINKKVGGIIIQVLKVGDVSE</sequence>
<dbReference type="AlphaFoldDB" id="A0A1Y5FAH4"/>
<evidence type="ECO:0008006" key="3">
    <source>
        <dbReference type="Google" id="ProtNLM"/>
    </source>
</evidence>
<gene>
    <name evidence="1" type="ORF">A9Q84_14725</name>
</gene>
<protein>
    <recommendedName>
        <fullName evidence="3">Transcriptional regulator</fullName>
    </recommendedName>
</protein>